<dbReference type="Gene3D" id="3.90.280.10">
    <property type="entry name" value="PEBP-like"/>
    <property type="match status" value="1"/>
</dbReference>
<dbReference type="Pfam" id="PF01161">
    <property type="entry name" value="PBP"/>
    <property type="match status" value="1"/>
</dbReference>
<dbReference type="Proteomes" id="UP001430193">
    <property type="component" value="Unassembled WGS sequence"/>
</dbReference>
<evidence type="ECO:0000313" key="1">
    <source>
        <dbReference type="EMBL" id="MBM7131076.1"/>
    </source>
</evidence>
<dbReference type="InterPro" id="IPR005247">
    <property type="entry name" value="YbhB_YbcL/LppC-like"/>
</dbReference>
<comment type="caution">
    <text evidence="1">The sequence shown here is derived from an EMBL/GenBank/DDBJ whole genome shotgun (WGS) entry which is preliminary data.</text>
</comment>
<organism evidence="1 2">
    <name type="scientific">Dyella mobilis</name>
    <dbReference type="NCBI Taxonomy" id="1849582"/>
    <lineage>
        <taxon>Bacteria</taxon>
        <taxon>Pseudomonadati</taxon>
        <taxon>Pseudomonadota</taxon>
        <taxon>Gammaproteobacteria</taxon>
        <taxon>Lysobacterales</taxon>
        <taxon>Rhodanobacteraceae</taxon>
        <taxon>Dyella</taxon>
    </lineage>
</organism>
<dbReference type="PANTHER" id="PTHR30289:SF1">
    <property type="entry name" value="PEBP (PHOSPHATIDYLETHANOLAMINE-BINDING PROTEIN) FAMILY PROTEIN"/>
    <property type="match status" value="1"/>
</dbReference>
<protein>
    <submittedName>
        <fullName evidence="1">YbhB/YbcL family Raf kinase inhibitor-like protein</fullName>
    </submittedName>
</protein>
<evidence type="ECO:0000313" key="2">
    <source>
        <dbReference type="Proteomes" id="UP001430193"/>
    </source>
</evidence>
<gene>
    <name evidence="1" type="ORF">ISS99_16245</name>
</gene>
<dbReference type="EMBL" id="JADIKF010000039">
    <property type="protein sequence ID" value="MBM7131076.1"/>
    <property type="molecule type" value="Genomic_DNA"/>
</dbReference>
<name>A0ABS2KIT5_9GAMM</name>
<accession>A0ABS2KIT5</accession>
<dbReference type="CDD" id="cd00865">
    <property type="entry name" value="PEBP_bact_arch"/>
    <property type="match status" value="1"/>
</dbReference>
<dbReference type="SUPFAM" id="SSF49777">
    <property type="entry name" value="PEBP-like"/>
    <property type="match status" value="1"/>
</dbReference>
<reference evidence="1" key="1">
    <citation type="submission" date="2020-10" db="EMBL/GenBank/DDBJ databases">
        <title>Phylogeny of dyella-like bacteria.</title>
        <authorList>
            <person name="Fu J."/>
        </authorList>
    </citation>
    <scope>NUCLEOTIDE SEQUENCE</scope>
    <source>
        <strain evidence="1">DHON07</strain>
    </source>
</reference>
<proteinExistence type="predicted"/>
<dbReference type="InterPro" id="IPR036610">
    <property type="entry name" value="PEBP-like_sf"/>
</dbReference>
<dbReference type="PANTHER" id="PTHR30289">
    <property type="entry name" value="UNCHARACTERIZED PROTEIN YBCL-RELATED"/>
    <property type="match status" value="1"/>
</dbReference>
<keyword evidence="1" id="KW-0649">Protein kinase inhibitor</keyword>
<keyword evidence="2" id="KW-1185">Reference proteome</keyword>
<dbReference type="NCBIfam" id="TIGR00481">
    <property type="entry name" value="YbhB/YbcL family Raf kinase inhibitor-like protein"/>
    <property type="match status" value="1"/>
</dbReference>
<dbReference type="GO" id="GO:0004860">
    <property type="term" value="F:protein kinase inhibitor activity"/>
    <property type="evidence" value="ECO:0007669"/>
    <property type="project" value="UniProtKB-KW"/>
</dbReference>
<dbReference type="InterPro" id="IPR008914">
    <property type="entry name" value="PEBP"/>
</dbReference>
<sequence>MPSNASPLRVSSASFANGQPIPQRLSCDGANLSPDLTWSGAPSGTRSYAIVMDDTDTPSDFTHWLVYDLPADTHHLQEGAASASKRLEGASEGLNNFGRAGYGGPCPPGGSAHHYVFRVYALDTDPALPAEEDRQQLEAAIGKHVLAQGILTGTYQRGG</sequence>